<name>A0ABQ5YH15_9NEIS</name>
<organism evidence="1 2">
    <name type="scientific">Chitinimonas prasina</name>
    <dbReference type="NCBI Taxonomy" id="1434937"/>
    <lineage>
        <taxon>Bacteria</taxon>
        <taxon>Pseudomonadati</taxon>
        <taxon>Pseudomonadota</taxon>
        <taxon>Betaproteobacteria</taxon>
        <taxon>Neisseriales</taxon>
        <taxon>Chitinibacteraceae</taxon>
        <taxon>Chitinimonas</taxon>
    </lineage>
</organism>
<gene>
    <name evidence="1" type="ORF">GCM10007907_20830</name>
</gene>
<evidence type="ECO:0000313" key="1">
    <source>
        <dbReference type="EMBL" id="GLR13293.1"/>
    </source>
</evidence>
<evidence type="ECO:0000313" key="2">
    <source>
        <dbReference type="Proteomes" id="UP001156706"/>
    </source>
</evidence>
<evidence type="ECO:0008006" key="3">
    <source>
        <dbReference type="Google" id="ProtNLM"/>
    </source>
</evidence>
<accession>A0ABQ5YH15</accession>
<comment type="caution">
    <text evidence="1">The sequence shown here is derived from an EMBL/GenBank/DDBJ whole genome shotgun (WGS) entry which is preliminary data.</text>
</comment>
<dbReference type="RefSeq" id="WP_284196399.1">
    <property type="nucleotide sequence ID" value="NZ_BSOG01000002.1"/>
</dbReference>
<proteinExistence type="predicted"/>
<keyword evidence="2" id="KW-1185">Reference proteome</keyword>
<sequence length="135" mass="14092">MHNHTAALVNAAHAVLAQLDNGELFVHCEPAISNNVAALDALALAVSATDSAPTAQAALPALRASLEHHFNQSVYIPLDGNVARCSLASIKVLLTAQGEQVVYIVAVPVTRELCRYIEVDAIYSSAADAFAAMVG</sequence>
<reference evidence="2" key="1">
    <citation type="journal article" date="2019" name="Int. J. Syst. Evol. Microbiol.">
        <title>The Global Catalogue of Microorganisms (GCM) 10K type strain sequencing project: providing services to taxonomists for standard genome sequencing and annotation.</title>
        <authorList>
            <consortium name="The Broad Institute Genomics Platform"/>
            <consortium name="The Broad Institute Genome Sequencing Center for Infectious Disease"/>
            <person name="Wu L."/>
            <person name="Ma J."/>
        </authorList>
    </citation>
    <scope>NUCLEOTIDE SEQUENCE [LARGE SCALE GENOMIC DNA]</scope>
    <source>
        <strain evidence="2">NBRC 110044</strain>
    </source>
</reference>
<dbReference type="Proteomes" id="UP001156706">
    <property type="component" value="Unassembled WGS sequence"/>
</dbReference>
<protein>
    <recommendedName>
        <fullName evidence="3">Roadblock/LC7 domain-containing protein</fullName>
    </recommendedName>
</protein>
<dbReference type="EMBL" id="BSOG01000002">
    <property type="protein sequence ID" value="GLR13293.1"/>
    <property type="molecule type" value="Genomic_DNA"/>
</dbReference>